<reference evidence="1" key="5">
    <citation type="journal article" date="2001" name="Nature">
        <title>Functional annotation of a full-length mouse cDNA collection.</title>
        <authorList>
            <consortium name="The RIKEN Genome Exploration Research Group Phase II Team and the FANTOM Consortium"/>
        </authorList>
    </citation>
    <scope>NUCLEOTIDE SEQUENCE</scope>
    <source>
        <strain evidence="1">C57BL/6J</strain>
        <tissue evidence="1">Testis</tissue>
    </source>
</reference>
<name>Q9D9H9_MOUSE</name>
<reference evidence="1" key="8">
    <citation type="journal article" date="2005" name="Science">
        <title>Antisense Transcription in the Mammalian Transcriptome.</title>
        <authorList>
            <consortium name="RIKEN Genome Exploration Research Group and Genome Science Group (Genome Network Project Core Group) and the FANTOM Consortium"/>
        </authorList>
    </citation>
    <scope>NUCLEOTIDE SEQUENCE</scope>
    <source>
        <strain evidence="1">C57BL/6J</strain>
        <tissue evidence="1">Testis</tissue>
    </source>
</reference>
<dbReference type="AlphaFoldDB" id="Q9D9H9"/>
<sequence>MLACGAPEGETLWPHWLSERRLVGPRPSSLRLSLLALVFSHGRATISLSYSLSFPPSDQTSSRSNSIHDTQYSYTHTTFPEINLHVLPMSVHIHLQVPRETTDTQMS</sequence>
<dbReference type="EMBL" id="AK006904">
    <property type="protein sequence ID" value="BAB24786.1"/>
    <property type="molecule type" value="mRNA"/>
</dbReference>
<dbReference type="AGR" id="MGI:1924242"/>
<dbReference type="MGI" id="MGI:1924242">
    <property type="gene designation" value="Fam219aos"/>
</dbReference>
<reference evidence="1" key="4">
    <citation type="submission" date="2000-07" db="EMBL/GenBank/DDBJ databases">
        <authorList>
            <person name="Adachi J."/>
            <person name="Aizawa K."/>
            <person name="Akahira S."/>
            <person name="Akimura T."/>
            <person name="Arai A."/>
            <person name="Aono H."/>
            <person name="Arakawa T."/>
            <person name="Bono H."/>
            <person name="Carninci P."/>
            <person name="Fukuda S."/>
            <person name="Fukunishi Y."/>
            <person name="Furuno M."/>
            <person name="Hanagaki T."/>
            <person name="Hara A."/>
            <person name="Hayatsu N."/>
            <person name="Hiramoto K."/>
            <person name="Hiraoka T."/>
            <person name="Hori F."/>
            <person name="Imotani K."/>
            <person name="Ishii Y."/>
            <person name="Itoh M."/>
            <person name="Izawa M."/>
            <person name="Kasukawa T."/>
            <person name="Kato H."/>
            <person name="Kawai J."/>
            <person name="Kojima Y."/>
            <person name="Konno H."/>
            <person name="Kouda M."/>
            <person name="Koya S."/>
            <person name="Kurihara C."/>
            <person name="Matsuyama T."/>
            <person name="Miyazaki A."/>
            <person name="Nishi K."/>
            <person name="Nomura K."/>
            <person name="Numazaki R."/>
            <person name="Ohno M."/>
            <person name="Okazaki Y."/>
            <person name="Okido T."/>
            <person name="Owa C."/>
            <person name="Saito H."/>
            <person name="Saito R."/>
            <person name="Sakai C."/>
            <person name="Sakai K."/>
            <person name="Sano H."/>
            <person name="Sasaki D."/>
            <person name="Shibata K."/>
            <person name="Shibata Y."/>
            <person name="Shinagawa A."/>
            <person name="Shiraki T."/>
            <person name="Sogabe Y."/>
            <person name="Suzuki H."/>
            <person name="Tagami M."/>
            <person name="Tagawa A."/>
            <person name="Takahashi F."/>
            <person name="Tanaka T."/>
            <person name="Tejima Y."/>
            <person name="Toya T."/>
            <person name="Yamamura T."/>
            <person name="Yasunishi A."/>
            <person name="Yoshida K."/>
            <person name="Yoshino M."/>
            <person name="Muramatsu M."/>
            <person name="Hayashizaki Y."/>
        </authorList>
    </citation>
    <scope>NUCLEOTIDE SEQUENCE</scope>
    <source>
        <strain evidence="1">C57BL/6J</strain>
        <tissue evidence="1">Testis</tissue>
    </source>
</reference>
<reference evidence="1" key="2">
    <citation type="journal article" date="2000" name="Genome Res.">
        <title>Normalization and subtraction of cap-trapper-selected cDNAs to prepare full-length cDNA libraries for rapid discovery of new genes.</title>
        <authorList>
            <person name="Carninci P."/>
            <person name="Shibata Y."/>
            <person name="Hayatsu N."/>
            <person name="Sugahara Y."/>
            <person name="Shibata K."/>
            <person name="Itoh M."/>
            <person name="Konno H."/>
            <person name="Okazaki Y."/>
            <person name="Muramatsu M."/>
            <person name="Hayashizaki Y."/>
        </authorList>
    </citation>
    <scope>NUCLEOTIDE SEQUENCE</scope>
    <source>
        <strain evidence="1">C57BL/6J</strain>
        <tissue evidence="1">Testis</tissue>
    </source>
</reference>
<reference evidence="1" key="6">
    <citation type="journal article" date="2002" name="Nature">
        <title>Analysis of the mouse transcriptome based on functional annotation of 60,770 full-length cDNAs.</title>
        <authorList>
            <consortium name="The FANTOM Consortium and the RIKEN Genome Exploration Research Group Phase I and II Team"/>
        </authorList>
    </citation>
    <scope>NUCLEOTIDE SEQUENCE</scope>
    <source>
        <strain evidence="1">C57BL/6J</strain>
        <tissue evidence="1">Testis</tissue>
    </source>
</reference>
<organism evidence="1">
    <name type="scientific">Mus musculus</name>
    <name type="common">Mouse</name>
    <dbReference type="NCBI Taxonomy" id="10090"/>
    <lineage>
        <taxon>Eukaryota</taxon>
        <taxon>Metazoa</taxon>
        <taxon>Chordata</taxon>
        <taxon>Craniata</taxon>
        <taxon>Vertebrata</taxon>
        <taxon>Euteleostomi</taxon>
        <taxon>Mammalia</taxon>
        <taxon>Eutheria</taxon>
        <taxon>Euarchontoglires</taxon>
        <taxon>Glires</taxon>
        <taxon>Rodentia</taxon>
        <taxon>Myomorpha</taxon>
        <taxon>Muroidea</taxon>
        <taxon>Muridae</taxon>
        <taxon>Murinae</taxon>
        <taxon>Mus</taxon>
        <taxon>Mus</taxon>
    </lineage>
</organism>
<evidence type="ECO:0000313" key="1">
    <source>
        <dbReference type="EMBL" id="BAB24786.1"/>
    </source>
</evidence>
<gene>
    <name evidence="2" type="primary">Fam219aos</name>
    <name evidence="2" type="synonym">1700066J24Rik</name>
</gene>
<proteinExistence type="evidence at transcript level"/>
<reference evidence="1" key="7">
    <citation type="journal article" date="2005" name="Science">
        <title>The Transcriptional Landscape of the Mammalian Genome.</title>
        <authorList>
            <consortium name="The FANTOM Consortium"/>
            <consortium name="Riken Genome Exploration Research Group and Genome Science Group (Genome Network Project Core Group)"/>
        </authorList>
    </citation>
    <scope>NUCLEOTIDE SEQUENCE</scope>
    <source>
        <strain evidence="1">C57BL/6J</strain>
        <tissue evidence="1">Testis</tissue>
    </source>
</reference>
<evidence type="ECO:0000313" key="2">
    <source>
        <dbReference type="MGI" id="MGI:1924242"/>
    </source>
</evidence>
<reference evidence="1" key="3">
    <citation type="journal article" date="2000" name="Genome Res.">
        <title>RIKEN integrated sequence analysis (RISA) system--384-format sequencing pipeline with 384 multicapillary sequencer.</title>
        <authorList>
            <person name="Shibata K."/>
            <person name="Itoh M."/>
            <person name="Aizawa K."/>
            <person name="Nagaoka S."/>
            <person name="Sasaki N."/>
            <person name="Carninci P."/>
            <person name="Konno H."/>
            <person name="Akiyama J."/>
            <person name="Nishi K."/>
            <person name="Kitsunai T."/>
            <person name="Tashiro H."/>
            <person name="Itoh M."/>
            <person name="Sumi N."/>
            <person name="Ishii Y."/>
            <person name="Nakamura S."/>
            <person name="Hazama M."/>
            <person name="Nishine T."/>
            <person name="Harada A."/>
            <person name="Yamamoto R."/>
            <person name="Matsumoto H."/>
            <person name="Sakaguchi S."/>
            <person name="Ikegami T."/>
            <person name="Kashiwagi K."/>
            <person name="Fujiwake S."/>
            <person name="Inoue K."/>
            <person name="Togawa Y."/>
            <person name="Izawa M."/>
            <person name="Ohara E."/>
            <person name="Watahiki M."/>
            <person name="Yoneda Y."/>
            <person name="Ishikawa T."/>
            <person name="Ozawa K."/>
            <person name="Tanaka T."/>
            <person name="Matsuura S."/>
            <person name="Kawai J."/>
            <person name="Okazaki Y."/>
            <person name="Muramatsu M."/>
            <person name="Inoue Y."/>
            <person name="Kira A."/>
            <person name="Hayashizaki Y."/>
        </authorList>
    </citation>
    <scope>NUCLEOTIDE SEQUENCE</scope>
    <source>
        <strain evidence="1">C57BL/6J</strain>
        <tissue evidence="1">Testis</tissue>
    </source>
</reference>
<accession>Q9D9H9</accession>
<protein>
    <submittedName>
        <fullName evidence="1">Uncharacterized protein</fullName>
    </submittedName>
</protein>
<reference evidence="1" key="1">
    <citation type="journal article" date="1999" name="Methods Enzymol.">
        <title>High-efficiency full-length cDNA cloning.</title>
        <authorList>
            <person name="Carninci P."/>
            <person name="Hayashizaki Y."/>
        </authorList>
    </citation>
    <scope>NUCLEOTIDE SEQUENCE</scope>
    <source>
        <strain evidence="1">C57BL/6J</strain>
        <tissue evidence="1">Testis</tissue>
    </source>
</reference>